<dbReference type="Proteomes" id="UP000199073">
    <property type="component" value="Unassembled WGS sequence"/>
</dbReference>
<dbReference type="GO" id="GO:0005829">
    <property type="term" value="C:cytosol"/>
    <property type="evidence" value="ECO:0007669"/>
    <property type="project" value="TreeGrafter"/>
</dbReference>
<keyword evidence="4" id="KW-0378">Hydrolase</keyword>
<dbReference type="AlphaFoldDB" id="A0A1H0MWC0"/>
<proteinExistence type="inferred from homology"/>
<evidence type="ECO:0000256" key="1">
    <source>
        <dbReference type="ARBA" id="ARBA00001273"/>
    </source>
</evidence>
<dbReference type="PIRSF" id="PIRSF004532">
    <property type="entry name" value="GlpX"/>
    <property type="match status" value="1"/>
</dbReference>
<dbReference type="InterPro" id="IPR004464">
    <property type="entry name" value="FBPase_class-2/SBPase"/>
</dbReference>
<dbReference type="GO" id="GO:0046872">
    <property type="term" value="F:metal ion binding"/>
    <property type="evidence" value="ECO:0007669"/>
    <property type="project" value="UniProtKB-KW"/>
</dbReference>
<evidence type="ECO:0000256" key="7">
    <source>
        <dbReference type="PIRNR" id="PIRNR004532"/>
    </source>
</evidence>
<dbReference type="Pfam" id="PF03320">
    <property type="entry name" value="FBPase_glpX"/>
    <property type="match status" value="1"/>
</dbReference>
<dbReference type="EMBL" id="FNJI01000006">
    <property type="protein sequence ID" value="SDO84758.1"/>
    <property type="molecule type" value="Genomic_DNA"/>
</dbReference>
<dbReference type="Gene3D" id="3.30.540.10">
    <property type="entry name" value="Fructose-1,6-Bisphosphatase, subunit A, domain 1"/>
    <property type="match status" value="1"/>
</dbReference>
<evidence type="ECO:0000256" key="5">
    <source>
        <dbReference type="ARBA" id="ARBA00023211"/>
    </source>
</evidence>
<dbReference type="OrthoDB" id="9779353at2"/>
<accession>A0A1H0MWC0</accession>
<dbReference type="STRING" id="91360.SAMN05660330_01216"/>
<gene>
    <name evidence="8" type="ORF">SAMN05660330_01216</name>
</gene>
<evidence type="ECO:0000256" key="4">
    <source>
        <dbReference type="ARBA" id="ARBA00022801"/>
    </source>
</evidence>
<evidence type="ECO:0000256" key="6">
    <source>
        <dbReference type="ARBA" id="ARBA00023277"/>
    </source>
</evidence>
<keyword evidence="9" id="KW-1185">Reference proteome</keyword>
<dbReference type="PANTHER" id="PTHR30447">
    <property type="entry name" value="FRUCTOSE-1,6-BISPHOSPHATASE CLASS 2"/>
    <property type="match status" value="1"/>
</dbReference>
<protein>
    <recommendedName>
        <fullName evidence="7">Fructose-1,6-bisphosphatase</fullName>
    </recommendedName>
</protein>
<evidence type="ECO:0000313" key="8">
    <source>
        <dbReference type="EMBL" id="SDO84758.1"/>
    </source>
</evidence>
<evidence type="ECO:0000256" key="3">
    <source>
        <dbReference type="ARBA" id="ARBA00022723"/>
    </source>
</evidence>
<dbReference type="GO" id="GO:0042132">
    <property type="term" value="F:fructose 1,6-bisphosphate 1-phosphatase activity"/>
    <property type="evidence" value="ECO:0007669"/>
    <property type="project" value="UniProtKB-EC"/>
</dbReference>
<dbReference type="GO" id="GO:0006071">
    <property type="term" value="P:glycerol metabolic process"/>
    <property type="evidence" value="ECO:0007669"/>
    <property type="project" value="InterPro"/>
</dbReference>
<dbReference type="PANTHER" id="PTHR30447:SF0">
    <property type="entry name" value="FRUCTOSE-1,6-BISPHOSPHATASE 1 CLASS 2-RELATED"/>
    <property type="match status" value="1"/>
</dbReference>
<comment type="similarity">
    <text evidence="2 7">Belongs to the FBPase class 2 family.</text>
</comment>
<keyword evidence="5" id="KW-0464">Manganese</keyword>
<evidence type="ECO:0000256" key="2">
    <source>
        <dbReference type="ARBA" id="ARBA00008989"/>
    </source>
</evidence>
<name>A0A1H0MWC0_9BACT</name>
<reference evidence="8 9" key="1">
    <citation type="submission" date="2016-10" db="EMBL/GenBank/DDBJ databases">
        <authorList>
            <person name="de Groot N.N."/>
        </authorList>
    </citation>
    <scope>NUCLEOTIDE SEQUENCE [LARGE SCALE GENOMIC DNA]</scope>
    <source>
        <strain evidence="8 9">DSM 12130</strain>
    </source>
</reference>
<keyword evidence="6 7" id="KW-0119">Carbohydrate metabolism</keyword>
<keyword evidence="3" id="KW-0479">Metal-binding</keyword>
<dbReference type="RefSeq" id="WP_092220794.1">
    <property type="nucleotide sequence ID" value="NZ_FNJI01000006.1"/>
</dbReference>
<comment type="catalytic activity">
    <reaction evidence="1">
        <text>beta-D-fructose 1,6-bisphosphate + H2O = beta-D-fructose 6-phosphate + phosphate</text>
        <dbReference type="Rhea" id="RHEA:11064"/>
        <dbReference type="ChEBI" id="CHEBI:15377"/>
        <dbReference type="ChEBI" id="CHEBI:32966"/>
        <dbReference type="ChEBI" id="CHEBI:43474"/>
        <dbReference type="ChEBI" id="CHEBI:57634"/>
        <dbReference type="EC" id="3.1.3.11"/>
    </reaction>
</comment>
<dbReference type="GO" id="GO:0006094">
    <property type="term" value="P:gluconeogenesis"/>
    <property type="evidence" value="ECO:0007669"/>
    <property type="project" value="InterPro"/>
</dbReference>
<organism evidence="8 9">
    <name type="scientific">Desulforhopalus singaporensis</name>
    <dbReference type="NCBI Taxonomy" id="91360"/>
    <lineage>
        <taxon>Bacteria</taxon>
        <taxon>Pseudomonadati</taxon>
        <taxon>Thermodesulfobacteriota</taxon>
        <taxon>Desulfobulbia</taxon>
        <taxon>Desulfobulbales</taxon>
        <taxon>Desulfocapsaceae</taxon>
        <taxon>Desulforhopalus</taxon>
    </lineage>
</organism>
<dbReference type="Gene3D" id="3.40.190.90">
    <property type="match status" value="1"/>
</dbReference>
<dbReference type="SUPFAM" id="SSF56655">
    <property type="entry name" value="Carbohydrate phosphatase"/>
    <property type="match status" value="1"/>
</dbReference>
<evidence type="ECO:0000313" key="9">
    <source>
        <dbReference type="Proteomes" id="UP000199073"/>
    </source>
</evidence>
<dbReference type="GO" id="GO:0030388">
    <property type="term" value="P:fructose 1,6-bisphosphate metabolic process"/>
    <property type="evidence" value="ECO:0007669"/>
    <property type="project" value="TreeGrafter"/>
</dbReference>
<sequence>MNTNYGMEIVRATEIAALTAARVQGLGDHIDILNQTRLAITKILDRLPINGTMVNDRFSTRPEAFQFPQHLGKGGEDADVMAIALEAYRSAADGRNNSTSYAAIARAGAIQPVPNLNMYKIVVGPKVGDAIDINQPPAVNVKRVARTLRKYTENVTVCVLNQNRHKQLIHEIRSCGARIKLIDEGEISGCLAAIKGEKADIYIGSGYAPEAVFVAAAIRCMGGYFEGKIFYENDRDKKTASEHGITDYNKIFRTEDLIRSREVAIAATGITDGEFLEGVRFTPNGGITNSFVARGETHTYRSLTTNHFFDYKPVF</sequence>